<keyword evidence="2" id="KW-1185">Reference proteome</keyword>
<accession>A0A0N4X126</accession>
<evidence type="ECO:0000313" key="1">
    <source>
        <dbReference type="EMBL" id="VDO68198.1"/>
    </source>
</evidence>
<evidence type="ECO:0000313" key="2">
    <source>
        <dbReference type="Proteomes" id="UP000268014"/>
    </source>
</evidence>
<gene>
    <name evidence="1" type="ORF">HPLM_LOCUS17993</name>
</gene>
<sequence>MGILLVLTSSECLLTVPSAKYHHQFLWFPRLTLSADLTSPDYLHKKQNIKNEQFKNILPSVME</sequence>
<dbReference type="WBParaSite" id="HPLM_0001800101-mRNA-1">
    <property type="protein sequence ID" value="HPLM_0001800101-mRNA-1"/>
    <property type="gene ID" value="HPLM_0001800101"/>
</dbReference>
<reference evidence="1 2" key="2">
    <citation type="submission" date="2018-11" db="EMBL/GenBank/DDBJ databases">
        <authorList>
            <consortium name="Pathogen Informatics"/>
        </authorList>
    </citation>
    <scope>NUCLEOTIDE SEQUENCE [LARGE SCALE GENOMIC DNA]</scope>
    <source>
        <strain evidence="1 2">MHpl1</strain>
    </source>
</reference>
<organism evidence="3">
    <name type="scientific">Haemonchus placei</name>
    <name type="common">Barber's pole worm</name>
    <dbReference type="NCBI Taxonomy" id="6290"/>
    <lineage>
        <taxon>Eukaryota</taxon>
        <taxon>Metazoa</taxon>
        <taxon>Ecdysozoa</taxon>
        <taxon>Nematoda</taxon>
        <taxon>Chromadorea</taxon>
        <taxon>Rhabditida</taxon>
        <taxon>Rhabditina</taxon>
        <taxon>Rhabditomorpha</taxon>
        <taxon>Strongyloidea</taxon>
        <taxon>Trichostrongylidae</taxon>
        <taxon>Haemonchus</taxon>
    </lineage>
</organism>
<dbReference type="Proteomes" id="UP000268014">
    <property type="component" value="Unassembled WGS sequence"/>
</dbReference>
<name>A0A0N4X126_HAEPC</name>
<dbReference type="EMBL" id="UZAF01020271">
    <property type="protein sequence ID" value="VDO68198.1"/>
    <property type="molecule type" value="Genomic_DNA"/>
</dbReference>
<protein>
    <submittedName>
        <fullName evidence="3">Ovule protein</fullName>
    </submittedName>
</protein>
<evidence type="ECO:0000313" key="3">
    <source>
        <dbReference type="WBParaSite" id="HPLM_0001800101-mRNA-1"/>
    </source>
</evidence>
<proteinExistence type="predicted"/>
<reference evidence="3" key="1">
    <citation type="submission" date="2017-02" db="UniProtKB">
        <authorList>
            <consortium name="WormBaseParasite"/>
        </authorList>
    </citation>
    <scope>IDENTIFICATION</scope>
</reference>
<dbReference type="AlphaFoldDB" id="A0A0N4X126"/>